<dbReference type="Gene3D" id="3.80.10.10">
    <property type="entry name" value="Ribonuclease Inhibitor"/>
    <property type="match status" value="1"/>
</dbReference>
<gene>
    <name evidence="1" type="ORF">CONCODRAFT_69966</name>
</gene>
<dbReference type="InterPro" id="IPR032675">
    <property type="entry name" value="LRR_dom_sf"/>
</dbReference>
<keyword evidence="2" id="KW-1185">Reference proteome</keyword>
<reference evidence="1 2" key="1">
    <citation type="journal article" date="2015" name="Genome Biol. Evol.">
        <title>Phylogenomic analyses indicate that early fungi evolved digesting cell walls of algal ancestors of land plants.</title>
        <authorList>
            <person name="Chang Y."/>
            <person name="Wang S."/>
            <person name="Sekimoto S."/>
            <person name="Aerts A.L."/>
            <person name="Choi C."/>
            <person name="Clum A."/>
            <person name="LaButti K.M."/>
            <person name="Lindquist E.A."/>
            <person name="Yee Ngan C."/>
            <person name="Ohm R.A."/>
            <person name="Salamov A.A."/>
            <person name="Grigoriev I.V."/>
            <person name="Spatafora J.W."/>
            <person name="Berbee M.L."/>
        </authorList>
    </citation>
    <scope>NUCLEOTIDE SEQUENCE [LARGE SCALE GENOMIC DNA]</scope>
    <source>
        <strain evidence="1 2">NRRL 28638</strain>
    </source>
</reference>
<dbReference type="EMBL" id="KQ964478">
    <property type="protein sequence ID" value="KXN71311.1"/>
    <property type="molecule type" value="Genomic_DNA"/>
</dbReference>
<proteinExistence type="predicted"/>
<evidence type="ECO:0000313" key="2">
    <source>
        <dbReference type="Proteomes" id="UP000070444"/>
    </source>
</evidence>
<accession>A0A137P8R2</accession>
<dbReference type="AlphaFoldDB" id="A0A137P8R2"/>
<organism evidence="1 2">
    <name type="scientific">Conidiobolus coronatus (strain ATCC 28846 / CBS 209.66 / NRRL 28638)</name>
    <name type="common">Delacroixia coronata</name>
    <dbReference type="NCBI Taxonomy" id="796925"/>
    <lineage>
        <taxon>Eukaryota</taxon>
        <taxon>Fungi</taxon>
        <taxon>Fungi incertae sedis</taxon>
        <taxon>Zoopagomycota</taxon>
        <taxon>Entomophthoromycotina</taxon>
        <taxon>Entomophthoromycetes</taxon>
        <taxon>Entomophthorales</taxon>
        <taxon>Ancylistaceae</taxon>
        <taxon>Conidiobolus</taxon>
    </lineage>
</organism>
<dbReference type="OrthoDB" id="637646at2759"/>
<evidence type="ECO:0008006" key="3">
    <source>
        <dbReference type="Google" id="ProtNLM"/>
    </source>
</evidence>
<protein>
    <recommendedName>
        <fullName evidence="3">RNI-like protein</fullName>
    </recommendedName>
</protein>
<dbReference type="Proteomes" id="UP000070444">
    <property type="component" value="Unassembled WGS sequence"/>
</dbReference>
<evidence type="ECO:0000313" key="1">
    <source>
        <dbReference type="EMBL" id="KXN71311.1"/>
    </source>
</evidence>
<dbReference type="SUPFAM" id="SSF52047">
    <property type="entry name" value="RNI-like"/>
    <property type="match status" value="1"/>
</dbReference>
<sequence>MVFIPGSIGRGIKLTKHGCVNINDNDKAQLETVIKKYHIYTEELTISYYNCTIWPTISDYFNSIRSLTLSNVRTGQECMISLIDRFTNLDSLILEHFCIIRWGNGNEIEIGQLPNSLNSLQLRYNSNSFYQRYRIIDLLNTHQNLKFLRVEHERLFERLMSPYPSLEHLVIRLSKQSTQFQHSLVNLENLKVLDLLYPSLNYSLIESILNLASIEELGFNTHIDPYRESDMPIINCPQLKKLSVRSLISAEWTEFFLLSCPNLTYLKLPHNQNFNLLLEKPELIAQLNHITLTSYTPDSVNFKTLLLSQNLKKMEIIASSVSSIDKEFFDDLEQIENWKLSRIGSRIILSRIIYN</sequence>
<name>A0A137P8R2_CONC2</name>